<dbReference type="Pfam" id="PF02995">
    <property type="entry name" value="DUF229"/>
    <property type="match status" value="1"/>
</dbReference>
<sequence length="222" mass="25630">MDAVQFRKLNKVGSNSRPNGYVTLLGKTTEPVVRTLMKLKTIEPDLDYTKFCSNYLDDKTYIPVNYRSAGYKTFHAEDYIATLLYYPNCRGLKYNILDHYYRDEALKQSLGQFAAEELASLLYTQNVTSECEEIKLQKVEAKQYLSRKINNLCSNTNFFEVTFEVAAPAKGKFQIPIRKEQGHLDLGGALFKRMDRYGENGDCMRNHLLQPYCTCNNDSTFR</sequence>
<dbReference type="Proteomes" id="UP000024635">
    <property type="component" value="Unassembled WGS sequence"/>
</dbReference>
<proteinExistence type="predicted"/>
<accession>A0A016SGN0</accession>
<dbReference type="OrthoDB" id="5855709at2759"/>
<evidence type="ECO:0000313" key="1">
    <source>
        <dbReference type="EMBL" id="EYB89501.1"/>
    </source>
</evidence>
<dbReference type="GO" id="GO:0005615">
    <property type="term" value="C:extracellular space"/>
    <property type="evidence" value="ECO:0007669"/>
    <property type="project" value="TreeGrafter"/>
</dbReference>
<dbReference type="PANTHER" id="PTHR10974">
    <property type="entry name" value="FI08016P-RELATED"/>
    <property type="match status" value="1"/>
</dbReference>
<gene>
    <name evidence="1" type="primary">Acey_s0231.g3010</name>
    <name evidence="1" type="ORF">Y032_0231g3010</name>
</gene>
<dbReference type="InterPro" id="IPR004245">
    <property type="entry name" value="DUF229"/>
</dbReference>
<dbReference type="EMBL" id="JARK01001567">
    <property type="protein sequence ID" value="EYB89501.1"/>
    <property type="molecule type" value="Genomic_DNA"/>
</dbReference>
<reference evidence="2" key="1">
    <citation type="journal article" date="2015" name="Nat. Genet.">
        <title>The genome and transcriptome of the zoonotic hookworm Ancylostoma ceylanicum identify infection-specific gene families.</title>
        <authorList>
            <person name="Schwarz E.M."/>
            <person name="Hu Y."/>
            <person name="Antoshechkin I."/>
            <person name="Miller M.M."/>
            <person name="Sternberg P.W."/>
            <person name="Aroian R.V."/>
        </authorList>
    </citation>
    <scope>NUCLEOTIDE SEQUENCE</scope>
    <source>
        <strain evidence="2">HY135</strain>
    </source>
</reference>
<keyword evidence="2" id="KW-1185">Reference proteome</keyword>
<organism evidence="1 2">
    <name type="scientific">Ancylostoma ceylanicum</name>
    <dbReference type="NCBI Taxonomy" id="53326"/>
    <lineage>
        <taxon>Eukaryota</taxon>
        <taxon>Metazoa</taxon>
        <taxon>Ecdysozoa</taxon>
        <taxon>Nematoda</taxon>
        <taxon>Chromadorea</taxon>
        <taxon>Rhabditida</taxon>
        <taxon>Rhabditina</taxon>
        <taxon>Rhabditomorpha</taxon>
        <taxon>Strongyloidea</taxon>
        <taxon>Ancylostomatidae</taxon>
        <taxon>Ancylostomatinae</taxon>
        <taxon>Ancylostoma</taxon>
    </lineage>
</organism>
<dbReference type="AlphaFoldDB" id="A0A016SGN0"/>
<protein>
    <submittedName>
        <fullName evidence="1">Uncharacterized protein</fullName>
    </submittedName>
</protein>
<dbReference type="PANTHER" id="PTHR10974:SF75">
    <property type="entry name" value="SULFATASE DOMAIN-CONTAINING PROTEIN"/>
    <property type="match status" value="1"/>
</dbReference>
<comment type="caution">
    <text evidence="1">The sequence shown here is derived from an EMBL/GenBank/DDBJ whole genome shotgun (WGS) entry which is preliminary data.</text>
</comment>
<evidence type="ECO:0000313" key="2">
    <source>
        <dbReference type="Proteomes" id="UP000024635"/>
    </source>
</evidence>
<name>A0A016SGN0_9BILA</name>